<organism evidence="9 10">
    <name type="scientific">Emticicia aquatilis</name>
    <dbReference type="NCBI Taxonomy" id="1537369"/>
    <lineage>
        <taxon>Bacteria</taxon>
        <taxon>Pseudomonadati</taxon>
        <taxon>Bacteroidota</taxon>
        <taxon>Cytophagia</taxon>
        <taxon>Cytophagales</taxon>
        <taxon>Leadbetterellaceae</taxon>
        <taxon>Emticicia</taxon>
    </lineage>
</organism>
<dbReference type="RefSeq" id="WP_188768231.1">
    <property type="nucleotide sequence ID" value="NZ_BMKK01000008.1"/>
</dbReference>
<proteinExistence type="predicted"/>
<dbReference type="PRINTS" id="PR00173">
    <property type="entry name" value="EDTRNSPORT"/>
</dbReference>
<keyword evidence="5" id="KW-0769">Symport</keyword>
<evidence type="ECO:0000256" key="6">
    <source>
        <dbReference type="ARBA" id="ARBA00022989"/>
    </source>
</evidence>
<dbReference type="GO" id="GO:0005886">
    <property type="term" value="C:plasma membrane"/>
    <property type="evidence" value="ECO:0007669"/>
    <property type="project" value="UniProtKB-SubCell"/>
</dbReference>
<dbReference type="Proteomes" id="UP000609064">
    <property type="component" value="Unassembled WGS sequence"/>
</dbReference>
<evidence type="ECO:0000313" key="9">
    <source>
        <dbReference type="EMBL" id="GGD69971.1"/>
    </source>
</evidence>
<sequence>MKLNITWKIFIGMTVGIIVGFFIHNHFDLGQFGIKDAVALTPEQVKANDSIKDWSSYLQLLSKIFLRLIQMILGPLVFSILTVGIAKLGDFKVVGRIGLKTLGYFYFATILSLVTGLIAVNIMKPGKVMTLDLPSSGTETGVEAKKMTLENFITHVFPKSIFEALSTNEVLQIVVFSLFFGIALAAIGEKGKSVTKALDAISEVMFKIVGYVMTFAPYAVFGSVAAVIASKGLGVLGGYLYLIVCFFATLAFFIVIVLWVICLTQKIDYWNLLKFVKDALFLSFSTASSEASMPLQIEQLKKFGISERIISFVLPLGYSFNLDGSMMYMTFATGFIAQIYGIELTLGQQITMLLTLLLTSKGIAGVPRASLVVIAGTLTMFGLPQEGISLVLAVDWLLDMGRSATSVAGNAVATAVVAKWEGEMGESQPL</sequence>
<evidence type="ECO:0000256" key="7">
    <source>
        <dbReference type="ARBA" id="ARBA00023136"/>
    </source>
</evidence>
<feature type="transmembrane region" description="Helical" evidence="8">
    <location>
        <begin position="101"/>
        <end position="123"/>
    </location>
</feature>
<comment type="caution">
    <text evidence="9">The sequence shown here is derived from an EMBL/GenBank/DDBJ whole genome shotgun (WGS) entry which is preliminary data.</text>
</comment>
<feature type="transmembrane region" description="Helical" evidence="8">
    <location>
        <begin position="64"/>
        <end position="89"/>
    </location>
</feature>
<evidence type="ECO:0000256" key="3">
    <source>
        <dbReference type="ARBA" id="ARBA00022475"/>
    </source>
</evidence>
<dbReference type="PANTHER" id="PTHR42865">
    <property type="entry name" value="PROTON/GLUTAMATE-ASPARTATE SYMPORTER"/>
    <property type="match status" value="1"/>
</dbReference>
<gene>
    <name evidence="9" type="ORF">GCM10011514_37540</name>
</gene>
<accession>A0A916Z0H5</accession>
<keyword evidence="6 8" id="KW-1133">Transmembrane helix</keyword>
<keyword evidence="7 8" id="KW-0472">Membrane</keyword>
<reference evidence="9" key="1">
    <citation type="journal article" date="2014" name="Int. J. Syst. Evol. Microbiol.">
        <title>Complete genome sequence of Corynebacterium casei LMG S-19264T (=DSM 44701T), isolated from a smear-ripened cheese.</title>
        <authorList>
            <consortium name="US DOE Joint Genome Institute (JGI-PGF)"/>
            <person name="Walter F."/>
            <person name="Albersmeier A."/>
            <person name="Kalinowski J."/>
            <person name="Ruckert C."/>
        </authorList>
    </citation>
    <scope>NUCLEOTIDE SEQUENCE</scope>
    <source>
        <strain evidence="9">CGMCC 1.15958</strain>
    </source>
</reference>
<evidence type="ECO:0000256" key="1">
    <source>
        <dbReference type="ARBA" id="ARBA00004651"/>
    </source>
</evidence>
<dbReference type="InterPro" id="IPR036458">
    <property type="entry name" value="Na:dicarbo_symporter_sf"/>
</dbReference>
<dbReference type="EMBL" id="BMKK01000008">
    <property type="protein sequence ID" value="GGD69971.1"/>
    <property type="molecule type" value="Genomic_DNA"/>
</dbReference>
<reference evidence="9" key="2">
    <citation type="submission" date="2020-09" db="EMBL/GenBank/DDBJ databases">
        <authorList>
            <person name="Sun Q."/>
            <person name="Zhou Y."/>
        </authorList>
    </citation>
    <scope>NUCLEOTIDE SEQUENCE</scope>
    <source>
        <strain evidence="9">CGMCC 1.15958</strain>
    </source>
</reference>
<dbReference type="PANTHER" id="PTHR42865:SF7">
    <property type="entry name" value="PROTON_GLUTAMATE-ASPARTATE SYMPORTER"/>
    <property type="match status" value="1"/>
</dbReference>
<dbReference type="GO" id="GO:0006835">
    <property type="term" value="P:dicarboxylic acid transport"/>
    <property type="evidence" value="ECO:0007669"/>
    <property type="project" value="TreeGrafter"/>
</dbReference>
<evidence type="ECO:0000256" key="8">
    <source>
        <dbReference type="SAM" id="Phobius"/>
    </source>
</evidence>
<feature type="transmembrane region" description="Helical" evidence="8">
    <location>
        <begin position="371"/>
        <end position="394"/>
    </location>
</feature>
<evidence type="ECO:0000256" key="5">
    <source>
        <dbReference type="ARBA" id="ARBA00022847"/>
    </source>
</evidence>
<feature type="transmembrane region" description="Helical" evidence="8">
    <location>
        <begin position="240"/>
        <end position="264"/>
    </location>
</feature>
<protein>
    <submittedName>
        <fullName evidence="9">C4-dicarboxylate ABC transporter</fullName>
    </submittedName>
</protein>
<feature type="transmembrane region" description="Helical" evidence="8">
    <location>
        <begin position="208"/>
        <end position="228"/>
    </location>
</feature>
<comment type="subcellular location">
    <subcellularLocation>
        <location evidence="1">Cell membrane</location>
        <topology evidence="1">Multi-pass membrane protein</topology>
    </subcellularLocation>
</comment>
<evidence type="ECO:0000256" key="4">
    <source>
        <dbReference type="ARBA" id="ARBA00022692"/>
    </source>
</evidence>
<keyword evidence="4 8" id="KW-0812">Transmembrane</keyword>
<dbReference type="Gene3D" id="1.10.3860.10">
    <property type="entry name" value="Sodium:dicarboxylate symporter"/>
    <property type="match status" value="1"/>
</dbReference>
<dbReference type="FunFam" id="1.10.3860.10:FF:000001">
    <property type="entry name" value="C4-dicarboxylate transport protein"/>
    <property type="match status" value="1"/>
</dbReference>
<name>A0A916Z0H5_9BACT</name>
<keyword evidence="2" id="KW-0813">Transport</keyword>
<evidence type="ECO:0000313" key="10">
    <source>
        <dbReference type="Proteomes" id="UP000609064"/>
    </source>
</evidence>
<evidence type="ECO:0000256" key="2">
    <source>
        <dbReference type="ARBA" id="ARBA00022448"/>
    </source>
</evidence>
<keyword evidence="3" id="KW-1003">Cell membrane</keyword>
<dbReference type="SUPFAM" id="SSF118215">
    <property type="entry name" value="Proton glutamate symport protein"/>
    <property type="match status" value="1"/>
</dbReference>
<feature type="transmembrane region" description="Helical" evidence="8">
    <location>
        <begin position="335"/>
        <end position="359"/>
    </location>
</feature>
<keyword evidence="10" id="KW-1185">Reference proteome</keyword>
<dbReference type="InterPro" id="IPR001991">
    <property type="entry name" value="Na-dicarboxylate_symporter"/>
</dbReference>
<feature type="transmembrane region" description="Helical" evidence="8">
    <location>
        <begin position="309"/>
        <end position="329"/>
    </location>
</feature>
<dbReference type="AlphaFoldDB" id="A0A916Z0H5"/>
<feature type="transmembrane region" description="Helical" evidence="8">
    <location>
        <begin position="170"/>
        <end position="187"/>
    </location>
</feature>
<feature type="transmembrane region" description="Helical" evidence="8">
    <location>
        <begin position="7"/>
        <end position="27"/>
    </location>
</feature>
<dbReference type="Pfam" id="PF00375">
    <property type="entry name" value="SDF"/>
    <property type="match status" value="1"/>
</dbReference>
<dbReference type="GO" id="GO:0015293">
    <property type="term" value="F:symporter activity"/>
    <property type="evidence" value="ECO:0007669"/>
    <property type="project" value="UniProtKB-KW"/>
</dbReference>